<keyword evidence="3" id="KW-0540">Nuclease</keyword>
<dbReference type="Pfam" id="PF01844">
    <property type="entry name" value="HNH"/>
    <property type="match status" value="1"/>
</dbReference>
<dbReference type="Gene3D" id="1.10.30.50">
    <property type="match status" value="1"/>
</dbReference>
<dbReference type="SMART" id="SM00507">
    <property type="entry name" value="HNHc"/>
    <property type="match status" value="1"/>
</dbReference>
<dbReference type="RefSeq" id="WP_126643690.1">
    <property type="nucleotide sequence ID" value="NZ_BIFH01000059.1"/>
</dbReference>
<evidence type="ECO:0000256" key="1">
    <source>
        <dbReference type="SAM" id="MobiDB-lite"/>
    </source>
</evidence>
<keyword evidence="3" id="KW-0378">Hydrolase</keyword>
<keyword evidence="3" id="KW-0255">Endonuclease</keyword>
<dbReference type="GO" id="GO:0004519">
    <property type="term" value="F:endonuclease activity"/>
    <property type="evidence" value="ECO:0007669"/>
    <property type="project" value="UniProtKB-KW"/>
</dbReference>
<dbReference type="OrthoDB" id="9802640at2"/>
<reference evidence="3 4" key="1">
    <citation type="submission" date="2018-12" db="EMBL/GenBank/DDBJ databases">
        <title>Draft genome sequence of Embleya hyalina NBRC 13850T.</title>
        <authorList>
            <person name="Komaki H."/>
            <person name="Hosoyama A."/>
            <person name="Kimura A."/>
            <person name="Ichikawa N."/>
            <person name="Tamura T."/>
        </authorList>
    </citation>
    <scope>NUCLEOTIDE SEQUENCE [LARGE SCALE GENOMIC DNA]</scope>
    <source>
        <strain evidence="3 4">NBRC 13850</strain>
    </source>
</reference>
<keyword evidence="4" id="KW-1185">Reference proteome</keyword>
<protein>
    <submittedName>
        <fullName evidence="3">HNH endonuclease</fullName>
    </submittedName>
</protein>
<dbReference type="CDD" id="cd00085">
    <property type="entry name" value="HNHc"/>
    <property type="match status" value="1"/>
</dbReference>
<sequence>MPTKKPENSQGAASRKPLDPRTRQCRSAVVCVAGVCAAPVSVGGLLDKEQGVDGIWRKVPDGPSCIPGWLVQYAKPHRNLEVVVRRKRSEDGRFHDYEYGLACTLHLRGHPIGRRLVPGAREGEYTERNKLWCPDCTPGTTAAQLRVEPLPEETATTSAADATIPVPTDYRRRVRDLEAPDRGSLPPRETAVLRLRRSREARSLVVARSGGRCESPVCASGDFREVTPAGEPILEVDHVRDLAGGGRDHPENMIALCPNCHAVKTRGTNAERLREILRDTARQRHARAMETSTEPTGAHDDPGDTGSRTRARGPGNGFGPSASGRAEHRH</sequence>
<name>A0A401Z5S9_9ACTN</name>
<gene>
    <name evidence="3" type="ORF">EHYA_09953</name>
</gene>
<dbReference type="Proteomes" id="UP000286931">
    <property type="component" value="Unassembled WGS sequence"/>
</dbReference>
<evidence type="ECO:0000313" key="4">
    <source>
        <dbReference type="Proteomes" id="UP000286931"/>
    </source>
</evidence>
<accession>A0A401Z5S9</accession>
<evidence type="ECO:0000313" key="3">
    <source>
        <dbReference type="EMBL" id="GCE02176.1"/>
    </source>
</evidence>
<dbReference type="GO" id="GO:0003676">
    <property type="term" value="F:nucleic acid binding"/>
    <property type="evidence" value="ECO:0007669"/>
    <property type="project" value="InterPro"/>
</dbReference>
<evidence type="ECO:0000259" key="2">
    <source>
        <dbReference type="SMART" id="SM00507"/>
    </source>
</evidence>
<dbReference type="AlphaFoldDB" id="A0A401Z5S9"/>
<feature type="region of interest" description="Disordered" evidence="1">
    <location>
        <begin position="283"/>
        <end position="330"/>
    </location>
</feature>
<dbReference type="EMBL" id="BIFH01000059">
    <property type="protein sequence ID" value="GCE02176.1"/>
    <property type="molecule type" value="Genomic_DNA"/>
</dbReference>
<dbReference type="InterPro" id="IPR003615">
    <property type="entry name" value="HNH_nuc"/>
</dbReference>
<dbReference type="GO" id="GO:0008270">
    <property type="term" value="F:zinc ion binding"/>
    <property type="evidence" value="ECO:0007669"/>
    <property type="project" value="InterPro"/>
</dbReference>
<comment type="caution">
    <text evidence="3">The sequence shown here is derived from an EMBL/GenBank/DDBJ whole genome shotgun (WGS) entry which is preliminary data.</text>
</comment>
<feature type="region of interest" description="Disordered" evidence="1">
    <location>
        <begin position="1"/>
        <end position="20"/>
    </location>
</feature>
<feature type="domain" description="HNH nuclease" evidence="2">
    <location>
        <begin position="200"/>
        <end position="262"/>
    </location>
</feature>
<organism evidence="3 4">
    <name type="scientific">Embleya hyalina</name>
    <dbReference type="NCBI Taxonomy" id="516124"/>
    <lineage>
        <taxon>Bacteria</taxon>
        <taxon>Bacillati</taxon>
        <taxon>Actinomycetota</taxon>
        <taxon>Actinomycetes</taxon>
        <taxon>Kitasatosporales</taxon>
        <taxon>Streptomycetaceae</taxon>
        <taxon>Embleya</taxon>
    </lineage>
</organism>
<dbReference type="InterPro" id="IPR002711">
    <property type="entry name" value="HNH"/>
</dbReference>
<proteinExistence type="predicted"/>